<dbReference type="EMBL" id="JAOTPV010000055">
    <property type="protein sequence ID" value="KAJ4466292.1"/>
    <property type="molecule type" value="Genomic_DNA"/>
</dbReference>
<evidence type="ECO:0000313" key="3">
    <source>
        <dbReference type="EMBL" id="KAJ4466292.1"/>
    </source>
</evidence>
<reference evidence="3" key="1">
    <citation type="submission" date="2022-08" db="EMBL/GenBank/DDBJ databases">
        <title>A Global Phylogenomic Analysis of the Shiitake Genus Lentinula.</title>
        <authorList>
            <consortium name="DOE Joint Genome Institute"/>
            <person name="Sierra-Patev S."/>
            <person name="Min B."/>
            <person name="Naranjo-Ortiz M."/>
            <person name="Looney B."/>
            <person name="Konkel Z."/>
            <person name="Slot J.C."/>
            <person name="Sakamoto Y."/>
            <person name="Steenwyk J.L."/>
            <person name="Rokas A."/>
            <person name="Carro J."/>
            <person name="Camarero S."/>
            <person name="Ferreira P."/>
            <person name="Molpeceres G."/>
            <person name="Ruiz-Duenas F.J."/>
            <person name="Serrano A."/>
            <person name="Henrissat B."/>
            <person name="Drula E."/>
            <person name="Hughes K.W."/>
            <person name="Mata J.L."/>
            <person name="Ishikawa N.K."/>
            <person name="Vargas-Isla R."/>
            <person name="Ushijima S."/>
            <person name="Smith C.A."/>
            <person name="Ahrendt S."/>
            <person name="Andreopoulos W."/>
            <person name="He G."/>
            <person name="Labutti K."/>
            <person name="Lipzen A."/>
            <person name="Ng V."/>
            <person name="Riley R."/>
            <person name="Sandor L."/>
            <person name="Barry K."/>
            <person name="Martinez A.T."/>
            <person name="Xiao Y."/>
            <person name="Gibbons J.G."/>
            <person name="Terashima K."/>
            <person name="Grigoriev I.V."/>
            <person name="Hibbett D.S."/>
        </authorList>
    </citation>
    <scope>NUCLEOTIDE SEQUENCE</scope>
    <source>
        <strain evidence="3">JLM2183</strain>
    </source>
</reference>
<feature type="region of interest" description="Disordered" evidence="2">
    <location>
        <begin position="193"/>
        <end position="224"/>
    </location>
</feature>
<name>A0A9W8ZT51_9AGAR</name>
<keyword evidence="4" id="KW-1185">Reference proteome</keyword>
<organism evidence="3 4">
    <name type="scientific">Lentinula aciculospora</name>
    <dbReference type="NCBI Taxonomy" id="153920"/>
    <lineage>
        <taxon>Eukaryota</taxon>
        <taxon>Fungi</taxon>
        <taxon>Dikarya</taxon>
        <taxon>Basidiomycota</taxon>
        <taxon>Agaricomycotina</taxon>
        <taxon>Agaricomycetes</taxon>
        <taxon>Agaricomycetidae</taxon>
        <taxon>Agaricales</taxon>
        <taxon>Marasmiineae</taxon>
        <taxon>Omphalotaceae</taxon>
        <taxon>Lentinula</taxon>
    </lineage>
</organism>
<gene>
    <name evidence="3" type="ORF">J3R30DRAFT_3742027</name>
</gene>
<accession>A0A9W8ZT51</accession>
<dbReference type="Proteomes" id="UP001150266">
    <property type="component" value="Unassembled WGS sequence"/>
</dbReference>
<protein>
    <submittedName>
        <fullName evidence="3">Uncharacterized protein</fullName>
    </submittedName>
</protein>
<feature type="coiled-coil region" evidence="1">
    <location>
        <begin position="24"/>
        <end position="64"/>
    </location>
</feature>
<evidence type="ECO:0000256" key="2">
    <source>
        <dbReference type="SAM" id="MobiDB-lite"/>
    </source>
</evidence>
<evidence type="ECO:0000313" key="4">
    <source>
        <dbReference type="Proteomes" id="UP001150266"/>
    </source>
</evidence>
<comment type="caution">
    <text evidence="3">The sequence shown here is derived from an EMBL/GenBank/DDBJ whole genome shotgun (WGS) entry which is preliminary data.</text>
</comment>
<sequence length="224" mass="24848">MMQTPTPIEDNDEMALWLFLENAQKEMEARVKKMRADLAEKRAREAEEKRKIKEQAKKEAKEARWIQVAAEGAAEGGGEYQEGKGDCNLEEAETSRGSECGKWVESKKKEGIGLLNPFHSLPPACDVLGGINFVSHNGMLQMQLLAIGATWHSKAACSWGGRRDHEITELGTDVQELEGQNCEILQILREDQGKGKLDRKGKGKDPNLTLEGDADEEGEGEQVK</sequence>
<proteinExistence type="predicted"/>
<dbReference type="AlphaFoldDB" id="A0A9W8ZT51"/>
<feature type="compositionally biased region" description="Acidic residues" evidence="2">
    <location>
        <begin position="212"/>
        <end position="224"/>
    </location>
</feature>
<keyword evidence="1" id="KW-0175">Coiled coil</keyword>
<evidence type="ECO:0000256" key="1">
    <source>
        <dbReference type="SAM" id="Coils"/>
    </source>
</evidence>
<feature type="compositionally biased region" description="Basic and acidic residues" evidence="2">
    <location>
        <begin position="193"/>
        <end position="205"/>
    </location>
</feature>